<organism evidence="1">
    <name type="scientific">Rhizophora mucronata</name>
    <name type="common">Asiatic mangrove</name>
    <dbReference type="NCBI Taxonomy" id="61149"/>
    <lineage>
        <taxon>Eukaryota</taxon>
        <taxon>Viridiplantae</taxon>
        <taxon>Streptophyta</taxon>
        <taxon>Embryophyta</taxon>
        <taxon>Tracheophyta</taxon>
        <taxon>Spermatophyta</taxon>
        <taxon>Magnoliopsida</taxon>
        <taxon>eudicotyledons</taxon>
        <taxon>Gunneridae</taxon>
        <taxon>Pentapetalae</taxon>
        <taxon>rosids</taxon>
        <taxon>fabids</taxon>
        <taxon>Malpighiales</taxon>
        <taxon>Rhizophoraceae</taxon>
        <taxon>Rhizophora</taxon>
    </lineage>
</organism>
<proteinExistence type="predicted"/>
<sequence>MYKFPSRIVLPFTIYRLLQGNCRNSSSQFLGF</sequence>
<accession>A0A2P2QE83</accession>
<protein>
    <submittedName>
        <fullName evidence="1">Uncharacterized protein</fullName>
    </submittedName>
</protein>
<name>A0A2P2QE83_RHIMU</name>
<dbReference type="EMBL" id="GGEC01084730">
    <property type="protein sequence ID" value="MBX65214.1"/>
    <property type="molecule type" value="Transcribed_RNA"/>
</dbReference>
<dbReference type="AlphaFoldDB" id="A0A2P2QE83"/>
<evidence type="ECO:0000313" key="1">
    <source>
        <dbReference type="EMBL" id="MBX65214.1"/>
    </source>
</evidence>
<reference evidence="1" key="1">
    <citation type="submission" date="2018-02" db="EMBL/GenBank/DDBJ databases">
        <title>Rhizophora mucronata_Transcriptome.</title>
        <authorList>
            <person name="Meera S.P."/>
            <person name="Sreeshan A."/>
            <person name="Augustine A."/>
        </authorList>
    </citation>
    <scope>NUCLEOTIDE SEQUENCE</scope>
    <source>
        <tissue evidence="1">Leaf</tissue>
    </source>
</reference>